<evidence type="ECO:0000313" key="2">
    <source>
        <dbReference type="EMBL" id="KIV86476.1"/>
    </source>
</evidence>
<proteinExistence type="predicted"/>
<evidence type="ECO:0000256" key="1">
    <source>
        <dbReference type="SAM" id="MobiDB-lite"/>
    </source>
</evidence>
<name>A0A0D1XEL5_9EURO</name>
<dbReference type="AlphaFoldDB" id="A0A0D1XEL5"/>
<dbReference type="EMBL" id="KN846951">
    <property type="protein sequence ID" value="KIV86476.1"/>
    <property type="molecule type" value="Genomic_DNA"/>
</dbReference>
<dbReference type="Proteomes" id="UP000053599">
    <property type="component" value="Unassembled WGS sequence"/>
</dbReference>
<protein>
    <submittedName>
        <fullName evidence="2">Uncharacterized protein</fullName>
    </submittedName>
</protein>
<accession>A0A0D1XEL5</accession>
<dbReference type="HOGENOM" id="CLU_1885784_0_0_1"/>
<feature type="compositionally biased region" description="Low complexity" evidence="1">
    <location>
        <begin position="97"/>
        <end position="107"/>
    </location>
</feature>
<evidence type="ECO:0000313" key="3">
    <source>
        <dbReference type="Proteomes" id="UP000053599"/>
    </source>
</evidence>
<reference evidence="2 3" key="1">
    <citation type="submission" date="2015-01" db="EMBL/GenBank/DDBJ databases">
        <title>The Genome Sequence of Exophiala sideris CBS121828.</title>
        <authorList>
            <consortium name="The Broad Institute Genomics Platform"/>
            <person name="Cuomo C."/>
            <person name="de Hoog S."/>
            <person name="Gorbushina A."/>
            <person name="Stielow B."/>
            <person name="Teixiera M."/>
            <person name="Abouelleil A."/>
            <person name="Chapman S.B."/>
            <person name="Priest M."/>
            <person name="Young S.K."/>
            <person name="Wortman J."/>
            <person name="Nusbaum C."/>
            <person name="Birren B."/>
        </authorList>
    </citation>
    <scope>NUCLEOTIDE SEQUENCE [LARGE SCALE GENOMIC DNA]</scope>
    <source>
        <strain evidence="2 3">CBS 121828</strain>
    </source>
</reference>
<gene>
    <name evidence="2" type="ORF">PV11_02087</name>
</gene>
<sequence length="135" mass="14846">MARLRSSLASTISPLGLEPPNLRDARCDHSADGPLTTRTLKYKFIPLQAIGRVIPHHQHASYVISFVRFLSVTLGIEKYAEDRRSKCSRPLLEPSQSGSSDGLSLASADGNLHVHSALGSRLRKSLTRHHPQESL</sequence>
<organism evidence="2 3">
    <name type="scientific">Exophiala sideris</name>
    <dbReference type="NCBI Taxonomy" id="1016849"/>
    <lineage>
        <taxon>Eukaryota</taxon>
        <taxon>Fungi</taxon>
        <taxon>Dikarya</taxon>
        <taxon>Ascomycota</taxon>
        <taxon>Pezizomycotina</taxon>
        <taxon>Eurotiomycetes</taxon>
        <taxon>Chaetothyriomycetidae</taxon>
        <taxon>Chaetothyriales</taxon>
        <taxon>Herpotrichiellaceae</taxon>
        <taxon>Exophiala</taxon>
    </lineage>
</organism>
<feature type="region of interest" description="Disordered" evidence="1">
    <location>
        <begin position="83"/>
        <end position="107"/>
    </location>
</feature>